<dbReference type="EMBL" id="KV454208">
    <property type="protein sequence ID" value="ODQ61947.1"/>
    <property type="molecule type" value="Genomic_DNA"/>
</dbReference>
<dbReference type="GeneID" id="30200168"/>
<dbReference type="RefSeq" id="XP_019041154.1">
    <property type="nucleotide sequence ID" value="XM_019182922.1"/>
</dbReference>
<dbReference type="STRING" id="683960.A0A1E3PAP8"/>
<evidence type="ECO:0000313" key="6">
    <source>
        <dbReference type="Proteomes" id="UP000094112"/>
    </source>
</evidence>
<dbReference type="SUPFAM" id="SSF49562">
    <property type="entry name" value="C2 domain (Calcium/lipid-binding domain, CaLB)"/>
    <property type="match status" value="1"/>
</dbReference>
<evidence type="ECO:0000256" key="1">
    <source>
        <dbReference type="SAM" id="MobiDB-lite"/>
    </source>
</evidence>
<dbReference type="OrthoDB" id="2015333at2759"/>
<dbReference type="InterPro" id="IPR014772">
    <property type="entry name" value="Munc13_dom-2"/>
</dbReference>
<feature type="domain" description="MHD2" evidence="4">
    <location>
        <begin position="1031"/>
        <end position="1178"/>
    </location>
</feature>
<dbReference type="SMART" id="SM00239">
    <property type="entry name" value="C2"/>
    <property type="match status" value="1"/>
</dbReference>
<dbReference type="PROSITE" id="PS51259">
    <property type="entry name" value="MHD2"/>
    <property type="match status" value="1"/>
</dbReference>
<dbReference type="Gene3D" id="1.10.357.50">
    <property type="match status" value="1"/>
</dbReference>
<feature type="compositionally biased region" description="Basic and acidic residues" evidence="1">
    <location>
        <begin position="111"/>
        <end position="121"/>
    </location>
</feature>
<dbReference type="Gene3D" id="1.20.58.1100">
    <property type="match status" value="1"/>
</dbReference>
<feature type="region of interest" description="Disordered" evidence="1">
    <location>
        <begin position="1"/>
        <end position="26"/>
    </location>
</feature>
<gene>
    <name evidence="5" type="ORF">WICANDRAFT_60021</name>
</gene>
<dbReference type="PROSITE" id="PS50004">
    <property type="entry name" value="C2"/>
    <property type="match status" value="1"/>
</dbReference>
<sequence>MQSKDIARVQNTGARVTSVSSNTSALSIGSTLTLENHLKPKQYDSDPHAVYEAVLKVILLEYKNEPRFKIPTRPPSSQGRTSPSPASSARSSTPTPAKRDRSPNKHSWFHNKGESDPELLPKDTIPALKKQLGRIAVGKDTSVKDPLSKRCLLHLYNELLDPKSGRIEKAEELTVVFVRLATKEIQLYTGKTDLKNDVYHQTGVFVNILIGILRTQKNGEVSIRKLEDYRNSLKPSNHLKPTDSRGSEAGVTYLKPSYRLSEISSAQILGSLFSVDDVKLQQDIIRLKEIATEPYLYADLNKRLSLLKSNEDVFNPDSFDSHDGYFAWKKTEDKELRTLIESIPLVEAHKTKVSSNDFTFIPIDTRDALVELLARVLEYEHHQNSEETIISNATKDIVEKCCLYWRINPISQACLLYQASHLSILKSTENELNAETTEYLFGAFSRLLGDSDARNWSKPDKKLWITNLSNTYIQVMASVRSLLTAIYGQKAPKLTPILRVFYTYIEPDPLYEVILKSGLPQKWMKRLKNTLLSTTEQKYIDILKIIPTDSSLDLVHVKEASEGIYKQTQLLQKKFPKPLLDEIYIANEAAYLFIKLFSEDVSNMLAHIEHYSVKSGKSVNYADALETYQELKYLRDIYSQVAPKNAKFTLNLEKFFFKYLDELCSMSARKMLPVVQEAIQHDAFEPLDLNNGSGYSSSVLDIFKMINETFTMFKSYGWQNEVHLAEIYTKLLKAASDALVYYSARMMNMIIGDLSEEQLNAPSAATKEQNRKSGAWIFNEMKAAVSNASSKIEAPEPFNFQSQTCVVLNNLSEMLKMLTALEAQVDPESISSKVKNIRPDANKPLSNLFTIRVKNAENIKPCGSDGFSSSSVVLIDGHLKKEIGKTKIVPKSLNPVWNEEFEVETTSDNLKVISATVWDHSSKFGSHDLCGRALVQLDPKKFRTDGIPEEITRDLDIQGSISFEVSLESEKNDAIFSIGRAHRSLNRTMERAYALIVDKFSKFITYSFSRATLKSICGSNGARKPTNDESYDAIVPLFDYLNLNLQVLATVLNNDILLKVMVQAWKIVLTSADNLLLPALASVKNTNILAKSSATWQNSFSNAVANVTNSVNIPGFGRALSHNEVDTIFVWLNALCYDFFHNDGAGPPLEQLKNESYQGLLLIPVYYDRDVVFLKSEVDRLTPIVLKSIREKNFLGDDSGSNIKKRSNTIARSKTILAYGSAKRREEVKKAIKDSDQDTGHFQISTEDIILRVLLAKDQKEFVARRLKERERIAKSIATERLARLAVEGRNGR</sequence>
<evidence type="ECO:0000259" key="2">
    <source>
        <dbReference type="PROSITE" id="PS50004"/>
    </source>
</evidence>
<accession>A0A1E3PAP8</accession>
<dbReference type="InterPro" id="IPR000008">
    <property type="entry name" value="C2_dom"/>
</dbReference>
<dbReference type="PANTHER" id="PTHR47263:SF1">
    <property type="entry name" value="C2 DOMAIN PROTEIN (AFU_ORTHOLOGUE AFUA_7G02350)"/>
    <property type="match status" value="1"/>
</dbReference>
<dbReference type="Proteomes" id="UP000094112">
    <property type="component" value="Unassembled WGS sequence"/>
</dbReference>
<organism evidence="5 6">
    <name type="scientific">Wickerhamomyces anomalus (strain ATCC 58044 / CBS 1984 / NCYC 433 / NRRL Y-366-8)</name>
    <name type="common">Yeast</name>
    <name type="synonym">Hansenula anomala</name>
    <dbReference type="NCBI Taxonomy" id="683960"/>
    <lineage>
        <taxon>Eukaryota</taxon>
        <taxon>Fungi</taxon>
        <taxon>Dikarya</taxon>
        <taxon>Ascomycota</taxon>
        <taxon>Saccharomycotina</taxon>
        <taxon>Saccharomycetes</taxon>
        <taxon>Phaffomycetales</taxon>
        <taxon>Wickerhamomycetaceae</taxon>
        <taxon>Wickerhamomyces</taxon>
    </lineage>
</organism>
<dbReference type="Pfam" id="PF00168">
    <property type="entry name" value="C2"/>
    <property type="match status" value="1"/>
</dbReference>
<dbReference type="CDD" id="cd04043">
    <property type="entry name" value="C2_Munc13_fungal"/>
    <property type="match status" value="1"/>
</dbReference>
<proteinExistence type="predicted"/>
<feature type="domain" description="C2" evidence="2">
    <location>
        <begin position="829"/>
        <end position="951"/>
    </location>
</feature>
<dbReference type="InterPro" id="IPR035892">
    <property type="entry name" value="C2_domain_sf"/>
</dbReference>
<feature type="region of interest" description="Disordered" evidence="1">
    <location>
        <begin position="68"/>
        <end position="122"/>
    </location>
</feature>
<dbReference type="PROSITE" id="PS51258">
    <property type="entry name" value="MHD1"/>
    <property type="match status" value="1"/>
</dbReference>
<reference evidence="5 6" key="1">
    <citation type="journal article" date="2016" name="Proc. Natl. Acad. Sci. U.S.A.">
        <title>Comparative genomics of biotechnologically important yeasts.</title>
        <authorList>
            <person name="Riley R."/>
            <person name="Haridas S."/>
            <person name="Wolfe K.H."/>
            <person name="Lopes M.R."/>
            <person name="Hittinger C.T."/>
            <person name="Goeker M."/>
            <person name="Salamov A.A."/>
            <person name="Wisecaver J.H."/>
            <person name="Long T.M."/>
            <person name="Calvey C.H."/>
            <person name="Aerts A.L."/>
            <person name="Barry K.W."/>
            <person name="Choi C."/>
            <person name="Clum A."/>
            <person name="Coughlan A.Y."/>
            <person name="Deshpande S."/>
            <person name="Douglass A.P."/>
            <person name="Hanson S.J."/>
            <person name="Klenk H.-P."/>
            <person name="LaButti K.M."/>
            <person name="Lapidus A."/>
            <person name="Lindquist E.A."/>
            <person name="Lipzen A.M."/>
            <person name="Meier-Kolthoff J.P."/>
            <person name="Ohm R.A."/>
            <person name="Otillar R.P."/>
            <person name="Pangilinan J.L."/>
            <person name="Peng Y."/>
            <person name="Rokas A."/>
            <person name="Rosa C.A."/>
            <person name="Scheuner C."/>
            <person name="Sibirny A.A."/>
            <person name="Slot J.C."/>
            <person name="Stielow J.B."/>
            <person name="Sun H."/>
            <person name="Kurtzman C.P."/>
            <person name="Blackwell M."/>
            <person name="Grigoriev I.V."/>
            <person name="Jeffries T.W."/>
        </authorList>
    </citation>
    <scope>NUCLEOTIDE SEQUENCE [LARGE SCALE GENOMIC DNA]</scope>
    <source>
        <strain evidence="6">ATCC 58044 / CBS 1984 / NCYC 433 / NRRL Y-366-8</strain>
    </source>
</reference>
<dbReference type="PANTHER" id="PTHR47263">
    <property type="entry name" value="ADENYLATE CYCLASE ACTIVATION PROTEIN GIT1"/>
    <property type="match status" value="1"/>
</dbReference>
<dbReference type="Gene3D" id="2.60.40.150">
    <property type="entry name" value="C2 domain"/>
    <property type="match status" value="1"/>
</dbReference>
<evidence type="ECO:0000259" key="4">
    <source>
        <dbReference type="PROSITE" id="PS51259"/>
    </source>
</evidence>
<feature type="compositionally biased region" description="Low complexity" evidence="1">
    <location>
        <begin position="80"/>
        <end position="96"/>
    </location>
</feature>
<evidence type="ECO:0000259" key="3">
    <source>
        <dbReference type="PROSITE" id="PS51258"/>
    </source>
</evidence>
<keyword evidence="6" id="KW-1185">Reference proteome</keyword>
<feature type="domain" description="MHD1" evidence="3">
    <location>
        <begin position="625"/>
        <end position="746"/>
    </location>
</feature>
<dbReference type="InterPro" id="IPR014770">
    <property type="entry name" value="Munc13_1"/>
</dbReference>
<dbReference type="InterPro" id="IPR052811">
    <property type="entry name" value="Glucose_resp_signaling"/>
</dbReference>
<name>A0A1E3PAP8_WICAA</name>
<evidence type="ECO:0000313" key="5">
    <source>
        <dbReference type="EMBL" id="ODQ61947.1"/>
    </source>
</evidence>
<evidence type="ECO:0008006" key="7">
    <source>
        <dbReference type="Google" id="ProtNLM"/>
    </source>
</evidence>
<protein>
    <recommendedName>
        <fullName evidence="7">C2 domain-containing protein</fullName>
    </recommendedName>
</protein>